<name>A0ABS7CGL9_9BACL</name>
<organism evidence="2 3">
    <name type="scientific">Paenibacillus sepulcri</name>
    <dbReference type="NCBI Taxonomy" id="359917"/>
    <lineage>
        <taxon>Bacteria</taxon>
        <taxon>Bacillati</taxon>
        <taxon>Bacillota</taxon>
        <taxon>Bacilli</taxon>
        <taxon>Bacillales</taxon>
        <taxon>Paenibacillaceae</taxon>
        <taxon>Paenibacillus</taxon>
    </lineage>
</organism>
<feature type="non-terminal residue" evidence="2">
    <location>
        <position position="100"/>
    </location>
</feature>
<accession>A0ABS7CGL9</accession>
<sequence length="100" mass="10960">MKLLLFMHLIGCVLFLGNIITAAFWKVRADVKGDAAMIHQTAKNVMLADYAFTLPGLVLIVVSGIMMAVKSDYAMWGMSWLTASLILFVITGILWAAVLL</sequence>
<keyword evidence="1" id="KW-0812">Transmembrane</keyword>
<dbReference type="EMBL" id="JAHZIK010001933">
    <property type="protein sequence ID" value="MBW7459957.1"/>
    <property type="molecule type" value="Genomic_DNA"/>
</dbReference>
<proteinExistence type="predicted"/>
<dbReference type="Pfam" id="PF10027">
    <property type="entry name" value="DUF2269"/>
    <property type="match status" value="1"/>
</dbReference>
<evidence type="ECO:0000256" key="1">
    <source>
        <dbReference type="SAM" id="Phobius"/>
    </source>
</evidence>
<evidence type="ECO:0000313" key="2">
    <source>
        <dbReference type="EMBL" id="MBW7459957.1"/>
    </source>
</evidence>
<protein>
    <submittedName>
        <fullName evidence="2">DUF2269 domain-containing protein</fullName>
    </submittedName>
</protein>
<gene>
    <name evidence="2" type="ORF">K0U00_38445</name>
</gene>
<reference evidence="2 3" key="1">
    <citation type="submission" date="2021-07" db="EMBL/GenBank/DDBJ databases">
        <title>Paenibacillus radiodurans sp. nov., isolated from the southeastern edge of Tengger Desert.</title>
        <authorList>
            <person name="Zhang G."/>
        </authorList>
    </citation>
    <scope>NUCLEOTIDE SEQUENCE [LARGE SCALE GENOMIC DNA]</scope>
    <source>
        <strain evidence="2 3">CCM 7311</strain>
    </source>
</reference>
<feature type="transmembrane region" description="Helical" evidence="1">
    <location>
        <begin position="75"/>
        <end position="99"/>
    </location>
</feature>
<feature type="transmembrane region" description="Helical" evidence="1">
    <location>
        <begin position="6"/>
        <end position="25"/>
    </location>
</feature>
<feature type="transmembrane region" description="Helical" evidence="1">
    <location>
        <begin position="46"/>
        <end position="69"/>
    </location>
</feature>
<keyword evidence="1" id="KW-1133">Transmembrane helix</keyword>
<evidence type="ECO:0000313" key="3">
    <source>
        <dbReference type="Proteomes" id="UP001519887"/>
    </source>
</evidence>
<dbReference type="Proteomes" id="UP001519887">
    <property type="component" value="Unassembled WGS sequence"/>
</dbReference>
<keyword evidence="1" id="KW-0472">Membrane</keyword>
<dbReference type="InterPro" id="IPR018729">
    <property type="entry name" value="DUF2269_transmembrane"/>
</dbReference>
<keyword evidence="3" id="KW-1185">Reference proteome</keyword>
<comment type="caution">
    <text evidence="2">The sequence shown here is derived from an EMBL/GenBank/DDBJ whole genome shotgun (WGS) entry which is preliminary data.</text>
</comment>